<organism evidence="2 3">
    <name type="scientific">Arthrobotrys flagrans</name>
    <name type="common">Nematode-trapping fungus</name>
    <name type="synonym">Trichothecium flagrans</name>
    <dbReference type="NCBI Taxonomy" id="97331"/>
    <lineage>
        <taxon>Eukaryota</taxon>
        <taxon>Fungi</taxon>
        <taxon>Dikarya</taxon>
        <taxon>Ascomycota</taxon>
        <taxon>Pezizomycotina</taxon>
        <taxon>Orbiliomycetes</taxon>
        <taxon>Orbiliales</taxon>
        <taxon>Orbiliaceae</taxon>
        <taxon>Arthrobotrys</taxon>
    </lineage>
</organism>
<dbReference type="VEuPathDB" id="FungiDB:DFL_000715"/>
<comment type="caution">
    <text evidence="2">The sequence shown here is derived from an EMBL/GenBank/DDBJ whole genome shotgun (WGS) entry which is preliminary data.</text>
</comment>
<feature type="region of interest" description="Disordered" evidence="1">
    <location>
        <begin position="1"/>
        <end position="28"/>
    </location>
</feature>
<dbReference type="AlphaFoldDB" id="A0A437AFJ4"/>
<name>A0A437AFJ4_ARTFL</name>
<accession>A0A437AFJ4</accession>
<sequence length="93" mass="9856">MGASHFPVWSGSTLEDQDSVNGGRHDPRYAPSLQEEYIALGYDKVDICYENPWWLLPSDDEGSSASMSDSEADLLGSICADGAISGETGLGVG</sequence>
<dbReference type="Proteomes" id="UP000283090">
    <property type="component" value="Unassembled WGS sequence"/>
</dbReference>
<reference evidence="2 3" key="1">
    <citation type="submission" date="2019-01" db="EMBL/GenBank/DDBJ databases">
        <title>Intercellular communication is required for trap formation in the nematode-trapping fungus Duddingtonia flagrans.</title>
        <authorList>
            <person name="Youssar L."/>
            <person name="Wernet V."/>
            <person name="Hensel N."/>
            <person name="Hildebrandt H.-G."/>
            <person name="Fischer R."/>
        </authorList>
    </citation>
    <scope>NUCLEOTIDE SEQUENCE [LARGE SCALE GENOMIC DNA]</scope>
    <source>
        <strain evidence="2 3">CBS H-5679</strain>
    </source>
</reference>
<dbReference type="RefSeq" id="XP_067495264.1">
    <property type="nucleotide sequence ID" value="XM_067636687.1"/>
</dbReference>
<keyword evidence="3" id="KW-1185">Reference proteome</keyword>
<evidence type="ECO:0000313" key="2">
    <source>
        <dbReference type="EMBL" id="RVD89720.1"/>
    </source>
</evidence>
<protein>
    <submittedName>
        <fullName evidence="2">Uncharacterized protein</fullName>
    </submittedName>
</protein>
<evidence type="ECO:0000256" key="1">
    <source>
        <dbReference type="SAM" id="MobiDB-lite"/>
    </source>
</evidence>
<dbReference type="EMBL" id="SAEB01000001">
    <property type="protein sequence ID" value="RVD89720.1"/>
    <property type="molecule type" value="Genomic_DNA"/>
</dbReference>
<gene>
    <name evidence="2" type="ORF">DFL_000715</name>
</gene>
<dbReference type="GeneID" id="93583026"/>
<evidence type="ECO:0000313" key="3">
    <source>
        <dbReference type="Proteomes" id="UP000283090"/>
    </source>
</evidence>
<proteinExistence type="predicted"/>